<evidence type="ECO:0000313" key="1">
    <source>
        <dbReference type="EMBL" id="QHT04853.1"/>
    </source>
</evidence>
<protein>
    <submittedName>
        <fullName evidence="1">Uncharacterized protein</fullName>
    </submittedName>
</protein>
<dbReference type="EMBL" id="MN739440">
    <property type="protein sequence ID" value="QHT04853.1"/>
    <property type="molecule type" value="Genomic_DNA"/>
</dbReference>
<accession>A0A6C0CKM7</accession>
<name>A0A6C0CKM7_9ZZZZ</name>
<proteinExistence type="predicted"/>
<reference evidence="1" key="1">
    <citation type="journal article" date="2020" name="Nature">
        <title>Giant virus diversity and host interactions through global metagenomics.</title>
        <authorList>
            <person name="Schulz F."/>
            <person name="Roux S."/>
            <person name="Paez-Espino D."/>
            <person name="Jungbluth S."/>
            <person name="Walsh D.A."/>
            <person name="Denef V.J."/>
            <person name="McMahon K.D."/>
            <person name="Konstantinidis K.T."/>
            <person name="Eloe-Fadrosh E.A."/>
            <person name="Kyrpides N.C."/>
            <person name="Woyke T."/>
        </authorList>
    </citation>
    <scope>NUCLEOTIDE SEQUENCE</scope>
    <source>
        <strain evidence="1">GVMAG-M-3300021343-4</strain>
    </source>
</reference>
<organism evidence="1">
    <name type="scientific">viral metagenome</name>
    <dbReference type="NCBI Taxonomy" id="1070528"/>
    <lineage>
        <taxon>unclassified sequences</taxon>
        <taxon>metagenomes</taxon>
        <taxon>organismal metagenomes</taxon>
    </lineage>
</organism>
<dbReference type="AlphaFoldDB" id="A0A6C0CKM7"/>
<sequence>MRKLKGVKIYDEFDDDYISFDENYILETFHTRYRTDIMQNMLHVSSFLRSSFSYKELSTIAKYFKATKIKIDQSWYGYVHYQFYS</sequence>